<reference evidence="2 3" key="1">
    <citation type="submission" date="2019-06" db="EMBL/GenBank/DDBJ databases">
        <authorList>
            <person name="Livingstone P."/>
            <person name="Whitworth D."/>
        </authorList>
    </citation>
    <scope>NUCLEOTIDE SEQUENCE [LARGE SCALE GENOMIC DNA]</scope>
    <source>
        <strain evidence="2 3">AM401</strain>
    </source>
</reference>
<organism evidence="2 3">
    <name type="scientific">Myxococcus llanfairpwllgwyngyllgogerychwyrndrobwllllantysiliogogogochensis</name>
    <dbReference type="NCBI Taxonomy" id="2590453"/>
    <lineage>
        <taxon>Bacteria</taxon>
        <taxon>Pseudomonadati</taxon>
        <taxon>Myxococcota</taxon>
        <taxon>Myxococcia</taxon>
        <taxon>Myxococcales</taxon>
        <taxon>Cystobacterineae</taxon>
        <taxon>Myxococcaceae</taxon>
        <taxon>Myxococcus</taxon>
    </lineage>
</organism>
<evidence type="ECO:0000313" key="3">
    <source>
        <dbReference type="Proteomes" id="UP000315369"/>
    </source>
</evidence>
<comment type="caution">
    <text evidence="2">The sequence shown here is derived from an EMBL/GenBank/DDBJ whole genome shotgun (WGS) entry which is preliminary data.</text>
</comment>
<sequence length="105" mass="11923">MSVSRRAGPFAFRRDREASGTDVVQLEAMLRRGDLKSSDLVLMDGNWQTFQQAIPFEEVCFELERQARPFQLAALALSLVLGLRLALGLTWFVCSIPDWIFDSSR</sequence>
<keyword evidence="1" id="KW-0472">Membrane</keyword>
<feature type="transmembrane region" description="Helical" evidence="1">
    <location>
        <begin position="72"/>
        <end position="93"/>
    </location>
</feature>
<accession>A0A540WQY2</accession>
<dbReference type="Proteomes" id="UP000315369">
    <property type="component" value="Unassembled WGS sequence"/>
</dbReference>
<protein>
    <submittedName>
        <fullName evidence="2">Uncharacterized protein</fullName>
    </submittedName>
</protein>
<name>A0A540WQY2_9BACT</name>
<dbReference type="RefSeq" id="WP_141646923.1">
    <property type="nucleotide sequence ID" value="NZ_VIFM01000196.1"/>
</dbReference>
<proteinExistence type="predicted"/>
<evidence type="ECO:0000313" key="2">
    <source>
        <dbReference type="EMBL" id="TQF11327.1"/>
    </source>
</evidence>
<keyword evidence="3" id="KW-1185">Reference proteome</keyword>
<dbReference type="AlphaFoldDB" id="A0A540WQY2"/>
<gene>
    <name evidence="2" type="ORF">FJV41_34890</name>
</gene>
<keyword evidence="1" id="KW-1133">Transmembrane helix</keyword>
<dbReference type="EMBL" id="VIFM01000196">
    <property type="protein sequence ID" value="TQF11327.1"/>
    <property type="molecule type" value="Genomic_DNA"/>
</dbReference>
<keyword evidence="1" id="KW-0812">Transmembrane</keyword>
<evidence type="ECO:0000256" key="1">
    <source>
        <dbReference type="SAM" id="Phobius"/>
    </source>
</evidence>